<comment type="caution">
    <text evidence="2">The sequence shown here is derived from an EMBL/GenBank/DDBJ whole genome shotgun (WGS) entry which is preliminary data.</text>
</comment>
<dbReference type="Proteomes" id="UP001470230">
    <property type="component" value="Unassembled WGS sequence"/>
</dbReference>
<reference evidence="2 3" key="1">
    <citation type="submission" date="2024-04" db="EMBL/GenBank/DDBJ databases">
        <title>Tritrichomonas musculus Genome.</title>
        <authorList>
            <person name="Alves-Ferreira E."/>
            <person name="Grigg M."/>
            <person name="Lorenzi H."/>
            <person name="Galac M."/>
        </authorList>
    </citation>
    <scope>NUCLEOTIDE SEQUENCE [LARGE SCALE GENOMIC DNA]</scope>
    <source>
        <strain evidence="2 3">EAF2021</strain>
    </source>
</reference>
<evidence type="ECO:0000313" key="2">
    <source>
        <dbReference type="EMBL" id="KAK8899548.1"/>
    </source>
</evidence>
<sequence length="173" mass="20337">MNGKNNTGFTNYCQQTPNNWTIFYPKTLQQNNFINFQIQNQAIYNQNQPQFQNPMTNNNNKQPVNDNLQPDFEDFLNQAEQYSNNSIAESSKRTYQSSLNAYQVTMEKFHKDPFPITIDKLKVFITYQAYNNITLSTLQSYITGLSYYFRSNNLINLTLTNDFKKFKNGLKRA</sequence>
<protein>
    <recommendedName>
        <fullName evidence="4">Core-binding (CB) domain-containing protein</fullName>
    </recommendedName>
</protein>
<dbReference type="EMBL" id="JAPFFF010000001">
    <property type="protein sequence ID" value="KAK8899548.1"/>
    <property type="molecule type" value="Genomic_DNA"/>
</dbReference>
<dbReference type="InterPro" id="IPR010998">
    <property type="entry name" value="Integrase_recombinase_N"/>
</dbReference>
<evidence type="ECO:0000256" key="1">
    <source>
        <dbReference type="ARBA" id="ARBA00023125"/>
    </source>
</evidence>
<keyword evidence="1" id="KW-0238">DNA-binding</keyword>
<name>A0ABR2L888_9EUKA</name>
<keyword evidence="3" id="KW-1185">Reference proteome</keyword>
<proteinExistence type="predicted"/>
<gene>
    <name evidence="2" type="ORF">M9Y10_001864</name>
</gene>
<organism evidence="2 3">
    <name type="scientific">Tritrichomonas musculus</name>
    <dbReference type="NCBI Taxonomy" id="1915356"/>
    <lineage>
        <taxon>Eukaryota</taxon>
        <taxon>Metamonada</taxon>
        <taxon>Parabasalia</taxon>
        <taxon>Tritrichomonadida</taxon>
        <taxon>Tritrichomonadidae</taxon>
        <taxon>Tritrichomonas</taxon>
    </lineage>
</organism>
<evidence type="ECO:0008006" key="4">
    <source>
        <dbReference type="Google" id="ProtNLM"/>
    </source>
</evidence>
<evidence type="ECO:0000313" key="3">
    <source>
        <dbReference type="Proteomes" id="UP001470230"/>
    </source>
</evidence>
<dbReference type="SUPFAM" id="SSF47823">
    <property type="entry name" value="lambda integrase-like, N-terminal domain"/>
    <property type="match status" value="1"/>
</dbReference>
<dbReference type="Gene3D" id="1.10.150.130">
    <property type="match status" value="1"/>
</dbReference>
<accession>A0ABR2L888</accession>